<sequence>MIWIGFIISIIAFEWVMKRKMDQTLKVNESIAIWNGKIVLKKYHNKGIAFDRFSKYPKLIIGITSTFIIGLFAWFLVLLGTPKQLIKKFALSLLLGGAISNLLDRITKYYVMDYFSFSWKKIRHIVFNIADFCIFIGSILLFFLFLKKGKAD</sequence>
<evidence type="ECO:0000256" key="2">
    <source>
        <dbReference type="ARBA" id="ARBA00022475"/>
    </source>
</evidence>
<keyword evidence="8 9" id="KW-0472">Membrane</keyword>
<dbReference type="GO" id="GO:0004190">
    <property type="term" value="F:aspartic-type endopeptidase activity"/>
    <property type="evidence" value="ECO:0007669"/>
    <property type="project" value="UniProtKB-UniRule"/>
</dbReference>
<evidence type="ECO:0000256" key="10">
    <source>
        <dbReference type="RuleBase" id="RU000594"/>
    </source>
</evidence>
<dbReference type="PRINTS" id="PR00781">
    <property type="entry name" value="LIPOSIGPTASE"/>
</dbReference>
<evidence type="ECO:0000256" key="5">
    <source>
        <dbReference type="ARBA" id="ARBA00022750"/>
    </source>
</evidence>
<evidence type="ECO:0000313" key="13">
    <source>
        <dbReference type="Proteomes" id="UP000823618"/>
    </source>
</evidence>
<comment type="caution">
    <text evidence="9">Lacks conserved residue(s) required for the propagation of feature annotation.</text>
</comment>
<dbReference type="EMBL" id="JADIML010000147">
    <property type="protein sequence ID" value="MBO8463351.1"/>
    <property type="molecule type" value="Genomic_DNA"/>
</dbReference>
<feature type="active site" evidence="9">
    <location>
        <position position="113"/>
    </location>
</feature>
<evidence type="ECO:0000256" key="8">
    <source>
        <dbReference type="ARBA" id="ARBA00023136"/>
    </source>
</evidence>
<dbReference type="PROSITE" id="PS00855">
    <property type="entry name" value="SPASE_II"/>
    <property type="match status" value="1"/>
</dbReference>
<organism evidence="12 13">
    <name type="scientific">Candidatus Scybalomonas excrementavium</name>
    <dbReference type="NCBI Taxonomy" id="2840943"/>
    <lineage>
        <taxon>Bacteria</taxon>
        <taxon>Bacillati</taxon>
        <taxon>Bacillota</taxon>
        <taxon>Clostridia</taxon>
        <taxon>Lachnospirales</taxon>
        <taxon>Lachnospiraceae</taxon>
        <taxon>Lachnospiraceae incertae sedis</taxon>
        <taxon>Candidatus Scybalomonas</taxon>
    </lineage>
</organism>
<gene>
    <name evidence="9 12" type="primary">lspA</name>
    <name evidence="12" type="ORF">IAC13_05400</name>
</gene>
<keyword evidence="4 9" id="KW-0812">Transmembrane</keyword>
<dbReference type="InterPro" id="IPR001872">
    <property type="entry name" value="Peptidase_A8"/>
</dbReference>
<evidence type="ECO:0000256" key="3">
    <source>
        <dbReference type="ARBA" id="ARBA00022670"/>
    </source>
</evidence>
<dbReference type="HAMAP" id="MF_00161">
    <property type="entry name" value="LspA"/>
    <property type="match status" value="1"/>
</dbReference>
<dbReference type="Pfam" id="PF01252">
    <property type="entry name" value="Peptidase_A8"/>
    <property type="match status" value="1"/>
</dbReference>
<evidence type="ECO:0000256" key="1">
    <source>
        <dbReference type="ARBA" id="ARBA00006139"/>
    </source>
</evidence>
<proteinExistence type="inferred from homology"/>
<feature type="transmembrane region" description="Helical" evidence="9">
    <location>
        <begin position="125"/>
        <end position="146"/>
    </location>
</feature>
<feature type="active site" evidence="9">
    <location>
        <position position="131"/>
    </location>
</feature>
<keyword evidence="2 9" id="KW-1003">Cell membrane</keyword>
<comment type="subcellular location">
    <subcellularLocation>
        <location evidence="9">Cell membrane</location>
        <topology evidence="9">Multi-pass membrane protein</topology>
    </subcellularLocation>
</comment>
<feature type="transmembrane region" description="Helical" evidence="9">
    <location>
        <begin position="59"/>
        <end position="79"/>
    </location>
</feature>
<keyword evidence="3 9" id="KW-0645">Protease</keyword>
<dbReference type="GO" id="GO:0005886">
    <property type="term" value="C:plasma membrane"/>
    <property type="evidence" value="ECO:0007669"/>
    <property type="project" value="UniProtKB-SubCell"/>
</dbReference>
<comment type="function">
    <text evidence="9 10">This protein specifically catalyzes the removal of signal peptides from prolipoproteins.</text>
</comment>
<dbReference type="AlphaFoldDB" id="A0A9D9N7H3"/>
<dbReference type="PANTHER" id="PTHR33695">
    <property type="entry name" value="LIPOPROTEIN SIGNAL PEPTIDASE"/>
    <property type="match status" value="1"/>
</dbReference>
<evidence type="ECO:0000256" key="4">
    <source>
        <dbReference type="ARBA" id="ARBA00022692"/>
    </source>
</evidence>
<reference evidence="12" key="1">
    <citation type="submission" date="2020-10" db="EMBL/GenBank/DDBJ databases">
        <authorList>
            <person name="Gilroy R."/>
        </authorList>
    </citation>
    <scope>NUCLEOTIDE SEQUENCE</scope>
    <source>
        <strain evidence="12">E3-2379</strain>
    </source>
</reference>
<keyword evidence="7 9" id="KW-1133">Transmembrane helix</keyword>
<dbReference type="NCBIfam" id="TIGR00077">
    <property type="entry name" value="lspA"/>
    <property type="match status" value="1"/>
</dbReference>
<keyword evidence="5 9" id="KW-0064">Aspartyl protease</keyword>
<keyword evidence="6 9" id="KW-0378">Hydrolase</keyword>
<dbReference type="GO" id="GO:0006508">
    <property type="term" value="P:proteolysis"/>
    <property type="evidence" value="ECO:0007669"/>
    <property type="project" value="UniProtKB-KW"/>
</dbReference>
<protein>
    <recommendedName>
        <fullName evidence="9">Lipoprotein signal peptidase</fullName>
        <ecNumber evidence="9">3.4.23.36</ecNumber>
    </recommendedName>
    <alternativeName>
        <fullName evidence="9">Prolipoprotein signal peptidase</fullName>
    </alternativeName>
    <alternativeName>
        <fullName evidence="9">Signal peptidase II</fullName>
        <shortName evidence="9">SPase II</shortName>
    </alternativeName>
</protein>
<evidence type="ECO:0000256" key="11">
    <source>
        <dbReference type="RuleBase" id="RU004181"/>
    </source>
</evidence>
<comment type="pathway">
    <text evidence="9">Protein modification; lipoprotein biosynthesis (signal peptide cleavage).</text>
</comment>
<evidence type="ECO:0000256" key="7">
    <source>
        <dbReference type="ARBA" id="ARBA00022989"/>
    </source>
</evidence>
<dbReference type="PANTHER" id="PTHR33695:SF1">
    <property type="entry name" value="LIPOPROTEIN SIGNAL PEPTIDASE"/>
    <property type="match status" value="1"/>
</dbReference>
<comment type="similarity">
    <text evidence="1 9 11">Belongs to the peptidase A8 family.</text>
</comment>
<comment type="caution">
    <text evidence="12">The sequence shown here is derived from an EMBL/GenBank/DDBJ whole genome shotgun (WGS) entry which is preliminary data.</text>
</comment>
<evidence type="ECO:0000256" key="6">
    <source>
        <dbReference type="ARBA" id="ARBA00022801"/>
    </source>
</evidence>
<reference evidence="12" key="2">
    <citation type="journal article" date="2021" name="PeerJ">
        <title>Extensive microbial diversity within the chicken gut microbiome revealed by metagenomics and culture.</title>
        <authorList>
            <person name="Gilroy R."/>
            <person name="Ravi A."/>
            <person name="Getino M."/>
            <person name="Pursley I."/>
            <person name="Horton D.L."/>
            <person name="Alikhan N.F."/>
            <person name="Baker D."/>
            <person name="Gharbi K."/>
            <person name="Hall N."/>
            <person name="Watson M."/>
            <person name="Adriaenssens E.M."/>
            <person name="Foster-Nyarko E."/>
            <person name="Jarju S."/>
            <person name="Secka A."/>
            <person name="Antonio M."/>
            <person name="Oren A."/>
            <person name="Chaudhuri R.R."/>
            <person name="La Ragione R."/>
            <person name="Hildebrand F."/>
            <person name="Pallen M.J."/>
        </authorList>
    </citation>
    <scope>NUCLEOTIDE SEQUENCE</scope>
    <source>
        <strain evidence="12">E3-2379</strain>
    </source>
</reference>
<accession>A0A9D9N7H3</accession>
<dbReference type="Proteomes" id="UP000823618">
    <property type="component" value="Unassembled WGS sequence"/>
</dbReference>
<dbReference type="EC" id="3.4.23.36" evidence="9"/>
<name>A0A9D9N7H3_9FIRM</name>
<comment type="catalytic activity">
    <reaction evidence="9 10">
        <text>Release of signal peptides from bacterial membrane prolipoproteins. Hydrolyzes -Xaa-Yaa-Zaa-|-(S,diacylglyceryl)Cys-, in which Xaa is hydrophobic (preferably Leu), and Yaa (Ala or Ser) and Zaa (Gly or Ala) have small, neutral side chains.</text>
        <dbReference type="EC" id="3.4.23.36"/>
    </reaction>
</comment>
<evidence type="ECO:0000313" key="12">
    <source>
        <dbReference type="EMBL" id="MBO8463351.1"/>
    </source>
</evidence>
<evidence type="ECO:0000256" key="9">
    <source>
        <dbReference type="HAMAP-Rule" id="MF_00161"/>
    </source>
</evidence>